<dbReference type="EMBL" id="JBCNJP010000003">
    <property type="protein sequence ID" value="KAK9080143.1"/>
    <property type="molecule type" value="Genomic_DNA"/>
</dbReference>
<evidence type="ECO:0000256" key="1">
    <source>
        <dbReference type="SAM" id="MobiDB-lite"/>
    </source>
</evidence>
<name>A0AAP0H9L4_9ASTR</name>
<keyword evidence="4" id="KW-1185">Reference proteome</keyword>
<dbReference type="AlphaFoldDB" id="A0AAP0H9L4"/>
<evidence type="ECO:0000259" key="2">
    <source>
        <dbReference type="Pfam" id="PF03732"/>
    </source>
</evidence>
<evidence type="ECO:0000313" key="3">
    <source>
        <dbReference type="EMBL" id="KAK9080143.1"/>
    </source>
</evidence>
<feature type="region of interest" description="Disordered" evidence="1">
    <location>
        <begin position="44"/>
        <end position="88"/>
    </location>
</feature>
<feature type="compositionally biased region" description="Pro residues" evidence="1">
    <location>
        <begin position="50"/>
        <end position="60"/>
    </location>
</feature>
<dbReference type="Pfam" id="PF03732">
    <property type="entry name" value="Retrotrans_gag"/>
    <property type="match status" value="1"/>
</dbReference>
<protein>
    <recommendedName>
        <fullName evidence="2">Retrotransposon gag domain-containing protein</fullName>
    </recommendedName>
</protein>
<gene>
    <name evidence="3" type="ORF">SSX86_001818</name>
</gene>
<organism evidence="3 4">
    <name type="scientific">Deinandra increscens subsp. villosa</name>
    <dbReference type="NCBI Taxonomy" id="3103831"/>
    <lineage>
        <taxon>Eukaryota</taxon>
        <taxon>Viridiplantae</taxon>
        <taxon>Streptophyta</taxon>
        <taxon>Embryophyta</taxon>
        <taxon>Tracheophyta</taxon>
        <taxon>Spermatophyta</taxon>
        <taxon>Magnoliopsida</taxon>
        <taxon>eudicotyledons</taxon>
        <taxon>Gunneridae</taxon>
        <taxon>Pentapetalae</taxon>
        <taxon>asterids</taxon>
        <taxon>campanulids</taxon>
        <taxon>Asterales</taxon>
        <taxon>Asteraceae</taxon>
        <taxon>Asteroideae</taxon>
        <taxon>Heliantheae alliance</taxon>
        <taxon>Madieae</taxon>
        <taxon>Madiinae</taxon>
        <taxon>Deinandra</taxon>
    </lineage>
</organism>
<dbReference type="Proteomes" id="UP001408789">
    <property type="component" value="Unassembled WGS sequence"/>
</dbReference>
<comment type="caution">
    <text evidence="3">The sequence shown here is derived from an EMBL/GenBank/DDBJ whole genome shotgun (WGS) entry which is preliminary data.</text>
</comment>
<accession>A0AAP0H9L4</accession>
<dbReference type="InterPro" id="IPR005162">
    <property type="entry name" value="Retrotrans_gag_dom"/>
</dbReference>
<feature type="compositionally biased region" description="Low complexity" evidence="1">
    <location>
        <begin position="61"/>
        <end position="70"/>
    </location>
</feature>
<evidence type="ECO:0000313" key="4">
    <source>
        <dbReference type="Proteomes" id="UP001408789"/>
    </source>
</evidence>
<proteinExistence type="predicted"/>
<reference evidence="3 4" key="1">
    <citation type="submission" date="2024-04" db="EMBL/GenBank/DDBJ databases">
        <title>The reference genome of an endangered Asteraceae, Deinandra increscens subsp. villosa, native to the Central Coast of California.</title>
        <authorList>
            <person name="Guilliams M."/>
            <person name="Hasenstab-Lehman K."/>
            <person name="Meyer R."/>
            <person name="Mcevoy S."/>
        </authorList>
    </citation>
    <scope>NUCLEOTIDE SEQUENCE [LARGE SCALE GENOMIC DNA]</scope>
    <source>
        <tissue evidence="3">Leaf</tissue>
    </source>
</reference>
<sequence>MPPLRRICRNSSSSKRRNINDAVQKAVENLLPNILQTVVQHVHAKKDNATPPPSSPPPSPRNNTPPSSLPRNKKVENTGSKRAKGIHTWNERFQKQKPRSFSNAATPVEASNWIAHIEKIFEILDIDDVFKTRLATYKLEDDARIWWEGIKLAQGGNGYAATLPWVDFRSIFFQQYFSEVERNEYAQEYASIEQRDNEPWSEFMARLCRLASFLGPAAGTQELQAEKKKWAVCEKNRRWIIT</sequence>
<feature type="domain" description="Retrotransposon gag" evidence="2">
    <location>
        <begin position="133"/>
        <end position="215"/>
    </location>
</feature>